<evidence type="ECO:0000313" key="4">
    <source>
        <dbReference type="WBParaSite" id="EVEC_0000390801-mRNA-1"/>
    </source>
</evidence>
<proteinExistence type="predicted"/>
<dbReference type="WBParaSite" id="EVEC_0000390801-mRNA-1">
    <property type="protein sequence ID" value="EVEC_0000390801-mRNA-1"/>
    <property type="gene ID" value="EVEC_0000390801"/>
</dbReference>
<dbReference type="AlphaFoldDB" id="A0A0N4V1R8"/>
<reference evidence="2 3" key="2">
    <citation type="submission" date="2018-10" db="EMBL/GenBank/DDBJ databases">
        <authorList>
            <consortium name="Pathogen Informatics"/>
        </authorList>
    </citation>
    <scope>NUCLEOTIDE SEQUENCE [LARGE SCALE GENOMIC DNA]</scope>
</reference>
<evidence type="ECO:0000313" key="3">
    <source>
        <dbReference type="Proteomes" id="UP000274131"/>
    </source>
</evidence>
<sequence length="281" mass="31143">MSRSRIEELKRNVEKLEAELKAKDAIISEAVATYSALPPHPDNYALIESVLGVSLKPRFSEETAIQCTIQSTFIYDNFLCIALEINNLSSSKAVISAVCLPASSEDACCFETNAVTFSGLVPRDSIEDHSQCRVMVTCSKNILLESEVFLVVEFLLIDAKSTVDVRLMSAFPLPLSDKHGVQLYQTIFTSYSSRGSKVSASQLRTALRSINSFISVDFGDWALVVGATSSIYYGFAAFCAFSDYCNVKPSCRIFTRNLTDLDRFEKFLEAAIHESLRKSEL</sequence>
<evidence type="ECO:0000256" key="1">
    <source>
        <dbReference type="SAM" id="Coils"/>
    </source>
</evidence>
<accession>A0A0N4V1R8</accession>
<dbReference type="EMBL" id="UXUI01007638">
    <property type="protein sequence ID" value="VDD88473.1"/>
    <property type="molecule type" value="Genomic_DNA"/>
</dbReference>
<keyword evidence="1" id="KW-0175">Coiled coil</keyword>
<organism evidence="4">
    <name type="scientific">Enterobius vermicularis</name>
    <name type="common">Human pinworm</name>
    <dbReference type="NCBI Taxonomy" id="51028"/>
    <lineage>
        <taxon>Eukaryota</taxon>
        <taxon>Metazoa</taxon>
        <taxon>Ecdysozoa</taxon>
        <taxon>Nematoda</taxon>
        <taxon>Chromadorea</taxon>
        <taxon>Rhabditida</taxon>
        <taxon>Spirurina</taxon>
        <taxon>Oxyuridomorpha</taxon>
        <taxon>Oxyuroidea</taxon>
        <taxon>Oxyuridae</taxon>
        <taxon>Enterobius</taxon>
    </lineage>
</organism>
<reference evidence="4" key="1">
    <citation type="submission" date="2017-02" db="UniProtKB">
        <authorList>
            <consortium name="WormBaseParasite"/>
        </authorList>
    </citation>
    <scope>IDENTIFICATION</scope>
</reference>
<protein>
    <submittedName>
        <fullName evidence="4">GPS domain-containing protein</fullName>
    </submittedName>
</protein>
<name>A0A0N4V1R8_ENTVE</name>
<feature type="coiled-coil region" evidence="1">
    <location>
        <begin position="3"/>
        <end position="33"/>
    </location>
</feature>
<gene>
    <name evidence="2" type="ORF">EVEC_LOCUS3616</name>
</gene>
<dbReference type="STRING" id="51028.A0A0N4V1R8"/>
<dbReference type="Proteomes" id="UP000274131">
    <property type="component" value="Unassembled WGS sequence"/>
</dbReference>
<keyword evidence="3" id="KW-1185">Reference proteome</keyword>
<evidence type="ECO:0000313" key="2">
    <source>
        <dbReference type="EMBL" id="VDD88473.1"/>
    </source>
</evidence>